<feature type="compositionally biased region" description="Basic and acidic residues" evidence="1">
    <location>
        <begin position="1"/>
        <end position="14"/>
    </location>
</feature>
<dbReference type="Pfam" id="PF26602">
    <property type="entry name" value="HVO_2718_N"/>
    <property type="match status" value="1"/>
</dbReference>
<sequence length="195" mass="20719">MTRDRSERRFEMRQLPKNTMAKYSTGSSSGGGGTNCELCGAESDSLRLASVAGAELEVCPDCAPHDDNQSRSHGSGGQRGSQGGHGGSSDGPTRKQKAAQNAAKANPVWDGDSEHWEKDGTNYNEDPLPYLVSGYGETLIEARRDAGLQREELAEELGAREKDILAVEQGRATQAGIGGGLIEALEEQLDVTLAE</sequence>
<accession>A0A1N7CH94</accession>
<dbReference type="AlphaFoldDB" id="A0A1N7CH94"/>
<dbReference type="Proteomes" id="UP000185936">
    <property type="component" value="Unassembled WGS sequence"/>
</dbReference>
<dbReference type="InterPro" id="IPR057937">
    <property type="entry name" value="HVO_2718-like_HTH"/>
</dbReference>
<dbReference type="CDD" id="cd00093">
    <property type="entry name" value="HTH_XRE"/>
    <property type="match status" value="1"/>
</dbReference>
<dbReference type="InterPro" id="IPR010982">
    <property type="entry name" value="Lambda_DNA-bd_dom_sf"/>
</dbReference>
<feature type="domain" description="MJ0586 N-terminal zinc binding" evidence="3">
    <location>
        <begin position="35"/>
        <end position="68"/>
    </location>
</feature>
<dbReference type="Pfam" id="PF24250">
    <property type="entry name" value="HVO_2718"/>
    <property type="match status" value="1"/>
</dbReference>
<evidence type="ECO:0000313" key="5">
    <source>
        <dbReference type="Proteomes" id="UP000185936"/>
    </source>
</evidence>
<proteinExistence type="predicted"/>
<dbReference type="Gene3D" id="1.10.260.40">
    <property type="entry name" value="lambda repressor-like DNA-binding domains"/>
    <property type="match status" value="1"/>
</dbReference>
<dbReference type="InterPro" id="IPR001387">
    <property type="entry name" value="Cro/C1-type_HTH"/>
</dbReference>
<dbReference type="SUPFAM" id="SSF47413">
    <property type="entry name" value="lambda repressor-like DNA-binding domains"/>
    <property type="match status" value="1"/>
</dbReference>
<organism evidence="4 5">
    <name type="scientific">Natronorubrum thiooxidans</name>
    <dbReference type="NCBI Taxonomy" id="308853"/>
    <lineage>
        <taxon>Archaea</taxon>
        <taxon>Methanobacteriati</taxon>
        <taxon>Methanobacteriota</taxon>
        <taxon>Stenosarchaea group</taxon>
        <taxon>Halobacteria</taxon>
        <taxon>Halobacteriales</taxon>
        <taxon>Natrialbaceae</taxon>
        <taxon>Natronorubrum</taxon>
    </lineage>
</organism>
<keyword evidence="5" id="KW-1185">Reference proteome</keyword>
<evidence type="ECO:0000313" key="4">
    <source>
        <dbReference type="EMBL" id="SIR62998.1"/>
    </source>
</evidence>
<reference evidence="5" key="1">
    <citation type="submission" date="2017-01" db="EMBL/GenBank/DDBJ databases">
        <authorList>
            <person name="Varghese N."/>
            <person name="Submissions S."/>
        </authorList>
    </citation>
    <scope>NUCLEOTIDE SEQUENCE [LARGE SCALE GENOMIC DNA]</scope>
    <source>
        <strain evidence="5">type strain: HArc-</strain>
    </source>
</reference>
<evidence type="ECO:0000259" key="3">
    <source>
        <dbReference type="Pfam" id="PF26602"/>
    </source>
</evidence>
<evidence type="ECO:0000259" key="2">
    <source>
        <dbReference type="Pfam" id="PF24250"/>
    </source>
</evidence>
<protein>
    <submittedName>
        <fullName evidence="4">Transcriptional regulator, XRE family</fullName>
    </submittedName>
</protein>
<dbReference type="EMBL" id="FTNR01000001">
    <property type="protein sequence ID" value="SIR62998.1"/>
    <property type="molecule type" value="Genomic_DNA"/>
</dbReference>
<gene>
    <name evidence="4" type="ORF">SAMN05421752_101362</name>
</gene>
<dbReference type="GO" id="GO:0003677">
    <property type="term" value="F:DNA binding"/>
    <property type="evidence" value="ECO:0007669"/>
    <property type="project" value="InterPro"/>
</dbReference>
<evidence type="ECO:0000256" key="1">
    <source>
        <dbReference type="SAM" id="MobiDB-lite"/>
    </source>
</evidence>
<dbReference type="InterPro" id="IPR058562">
    <property type="entry name" value="MJ0586_N"/>
</dbReference>
<dbReference type="STRING" id="308853.SAMN05421752_101362"/>
<feature type="compositionally biased region" description="Gly residues" evidence="1">
    <location>
        <begin position="74"/>
        <end position="89"/>
    </location>
</feature>
<feature type="region of interest" description="Disordered" evidence="1">
    <location>
        <begin position="59"/>
        <end position="128"/>
    </location>
</feature>
<feature type="domain" description="Transcription regulator HVO-2718-like helix-turn-helix" evidence="2">
    <location>
        <begin position="125"/>
        <end position="195"/>
    </location>
</feature>
<feature type="region of interest" description="Disordered" evidence="1">
    <location>
        <begin position="1"/>
        <end position="39"/>
    </location>
</feature>
<name>A0A1N7CH94_9EURY</name>